<dbReference type="EMBL" id="FNUV01000001">
    <property type="protein sequence ID" value="SEF45210.1"/>
    <property type="molecule type" value="Genomic_DNA"/>
</dbReference>
<reference evidence="1 2" key="1">
    <citation type="submission" date="2016-10" db="EMBL/GenBank/DDBJ databases">
        <authorList>
            <person name="de Groot N.N."/>
        </authorList>
    </citation>
    <scope>NUCLEOTIDE SEQUENCE [LARGE SCALE GENOMIC DNA]</scope>
    <source>
        <strain evidence="1 2">AR32</strain>
    </source>
</reference>
<organism evidence="1 2">
    <name type="scientific">Xylanibacter ruminicola</name>
    <name type="common">Prevotella ruminicola</name>
    <dbReference type="NCBI Taxonomy" id="839"/>
    <lineage>
        <taxon>Bacteria</taxon>
        <taxon>Pseudomonadati</taxon>
        <taxon>Bacteroidota</taxon>
        <taxon>Bacteroidia</taxon>
        <taxon>Bacteroidales</taxon>
        <taxon>Prevotellaceae</taxon>
        <taxon>Xylanibacter</taxon>
    </lineage>
</organism>
<sequence length="90" mass="10397">MKQLFIIILDPNVNSSLLRAKIQELGDYYNIYGNQYVVCADYDNAQRLYEKLVPQGMPQTGIVIFSAPVETLKYWGYSDKGLWTWLSNNV</sequence>
<dbReference type="Proteomes" id="UP000236735">
    <property type="component" value="Unassembled WGS sequence"/>
</dbReference>
<protein>
    <submittedName>
        <fullName evidence="1">Uncharacterized protein</fullName>
    </submittedName>
</protein>
<accession>A0A1H5S418</accession>
<proteinExistence type="predicted"/>
<dbReference type="AlphaFoldDB" id="A0A1H5S418"/>
<evidence type="ECO:0000313" key="1">
    <source>
        <dbReference type="EMBL" id="SEF45210.1"/>
    </source>
</evidence>
<name>A0A1H5S418_XYLRU</name>
<evidence type="ECO:0000313" key="2">
    <source>
        <dbReference type="Proteomes" id="UP000236735"/>
    </source>
</evidence>
<dbReference type="RefSeq" id="WP_103915052.1">
    <property type="nucleotide sequence ID" value="NZ_FNUV01000001.1"/>
</dbReference>
<gene>
    <name evidence="1" type="ORF">SAMN05216354_0497</name>
</gene>